<evidence type="ECO:0000313" key="2">
    <source>
        <dbReference type="EMBL" id="SNX68379.1"/>
    </source>
</evidence>
<organism evidence="2 3">
    <name type="scientific">Bacillus oleivorans</name>
    <dbReference type="NCBI Taxonomy" id="1448271"/>
    <lineage>
        <taxon>Bacteria</taxon>
        <taxon>Bacillati</taxon>
        <taxon>Bacillota</taxon>
        <taxon>Bacilli</taxon>
        <taxon>Bacillales</taxon>
        <taxon>Bacillaceae</taxon>
        <taxon>Bacillus</taxon>
    </lineage>
</organism>
<dbReference type="OrthoDB" id="9797498at2"/>
<dbReference type="Pfam" id="PF12680">
    <property type="entry name" value="SnoaL_2"/>
    <property type="match status" value="1"/>
</dbReference>
<dbReference type="Proteomes" id="UP000219546">
    <property type="component" value="Unassembled WGS sequence"/>
</dbReference>
<feature type="domain" description="SnoaL-like" evidence="1">
    <location>
        <begin position="10"/>
        <end position="109"/>
    </location>
</feature>
<dbReference type="InterPro" id="IPR032710">
    <property type="entry name" value="NTF2-like_dom_sf"/>
</dbReference>
<dbReference type="PIRSF" id="PIRSF030561">
    <property type="entry name" value="UCP030561"/>
    <property type="match status" value="1"/>
</dbReference>
<dbReference type="EMBL" id="OAOP01000002">
    <property type="protein sequence ID" value="SNX68379.1"/>
    <property type="molecule type" value="Genomic_DNA"/>
</dbReference>
<dbReference type="RefSeq" id="WP_097157678.1">
    <property type="nucleotide sequence ID" value="NZ_JBEPMQ010000001.1"/>
</dbReference>
<dbReference type="InterPro" id="IPR008317">
    <property type="entry name" value="UCP030561"/>
</dbReference>
<dbReference type="AlphaFoldDB" id="A0A285CLF4"/>
<name>A0A285CLF4_9BACI</name>
<sequence length="113" mass="13087">MEENAARLAQKQLDAYNSQNLEEFLTVYSEDVEVLEFPSNKRMYSGIQLMRERYDSLFKNNPNQHAKLLARIVKGNMVIDHEYVTGRANGVEVTAIAMYEIIGDKIARVWFVK</sequence>
<accession>A0A285CLF4</accession>
<dbReference type="Gene3D" id="3.10.450.50">
    <property type="match status" value="1"/>
</dbReference>
<reference evidence="2 3" key="1">
    <citation type="submission" date="2017-08" db="EMBL/GenBank/DDBJ databases">
        <authorList>
            <person name="de Groot N.N."/>
        </authorList>
    </citation>
    <scope>NUCLEOTIDE SEQUENCE [LARGE SCALE GENOMIC DNA]</scope>
    <source>
        <strain evidence="2 3">JC228</strain>
    </source>
</reference>
<dbReference type="SUPFAM" id="SSF54427">
    <property type="entry name" value="NTF2-like"/>
    <property type="match status" value="1"/>
</dbReference>
<evidence type="ECO:0000259" key="1">
    <source>
        <dbReference type="Pfam" id="PF12680"/>
    </source>
</evidence>
<protein>
    <recommendedName>
        <fullName evidence="1">SnoaL-like domain-containing protein</fullName>
    </recommendedName>
</protein>
<dbReference type="InterPro" id="IPR037401">
    <property type="entry name" value="SnoaL-like"/>
</dbReference>
<evidence type="ECO:0000313" key="3">
    <source>
        <dbReference type="Proteomes" id="UP000219546"/>
    </source>
</evidence>
<keyword evidence="3" id="KW-1185">Reference proteome</keyword>
<proteinExistence type="predicted"/>
<gene>
    <name evidence="2" type="ORF">SAMN05877753_102498</name>
</gene>